<feature type="domain" description="Flagellin C-terminal" evidence="5">
    <location>
        <begin position="256"/>
        <end position="341"/>
    </location>
</feature>
<dbReference type="GO" id="GO:0009288">
    <property type="term" value="C:bacterial-type flagellum"/>
    <property type="evidence" value="ECO:0007669"/>
    <property type="project" value="UniProtKB-SubCell"/>
</dbReference>
<dbReference type="PANTHER" id="PTHR42792">
    <property type="entry name" value="FLAGELLIN"/>
    <property type="match status" value="1"/>
</dbReference>
<dbReference type="Proteomes" id="UP000254939">
    <property type="component" value="Unassembled WGS sequence"/>
</dbReference>
<proteinExistence type="inferred from homology"/>
<evidence type="ECO:0000259" key="5">
    <source>
        <dbReference type="Pfam" id="PF00700"/>
    </source>
</evidence>
<accession>A0A370KV70</accession>
<dbReference type="GO" id="GO:0005198">
    <property type="term" value="F:structural molecule activity"/>
    <property type="evidence" value="ECO:0007669"/>
    <property type="project" value="UniProtKB-UniRule"/>
</dbReference>
<protein>
    <recommendedName>
        <fullName evidence="3">Flagellin</fullName>
    </recommendedName>
</protein>
<evidence type="ECO:0000313" key="6">
    <source>
        <dbReference type="EMBL" id="RDJ15393.1"/>
    </source>
</evidence>
<keyword evidence="6" id="KW-0966">Cell projection</keyword>
<evidence type="ECO:0000256" key="3">
    <source>
        <dbReference type="RuleBase" id="RU362073"/>
    </source>
</evidence>
<dbReference type="InterPro" id="IPR001029">
    <property type="entry name" value="Flagellin_N"/>
</dbReference>
<dbReference type="OrthoDB" id="8328560at2"/>
<comment type="caution">
    <text evidence="6">The sequence shown here is derived from an EMBL/GenBank/DDBJ whole genome shotgun (WGS) entry which is preliminary data.</text>
</comment>
<comment type="function">
    <text evidence="3">Flagellin is the subunit protein which polymerizes to form the filaments of bacterial flagella.</text>
</comment>
<dbReference type="PANTHER" id="PTHR42792:SF2">
    <property type="entry name" value="FLAGELLIN"/>
    <property type="match status" value="1"/>
</dbReference>
<dbReference type="EMBL" id="NAAC01000004">
    <property type="protein sequence ID" value="RDJ15393.1"/>
    <property type="molecule type" value="Genomic_DNA"/>
</dbReference>
<dbReference type="InterPro" id="IPR001492">
    <property type="entry name" value="Flagellin"/>
</dbReference>
<dbReference type="InterPro" id="IPR046358">
    <property type="entry name" value="Flagellin_C"/>
</dbReference>
<organism evidence="6 7">
    <name type="scientific">Rhizobium grahamii</name>
    <dbReference type="NCBI Taxonomy" id="1120045"/>
    <lineage>
        <taxon>Bacteria</taxon>
        <taxon>Pseudomonadati</taxon>
        <taxon>Pseudomonadota</taxon>
        <taxon>Alphaproteobacteria</taxon>
        <taxon>Hyphomicrobiales</taxon>
        <taxon>Rhizobiaceae</taxon>
        <taxon>Rhizobium/Agrobacterium group</taxon>
        <taxon>Rhizobium</taxon>
    </lineage>
</organism>
<keyword evidence="2 3" id="KW-0975">Bacterial flagellum</keyword>
<keyword evidence="6" id="KW-0969">Cilium</keyword>
<comment type="similarity">
    <text evidence="1 3">Belongs to the bacterial flagellin family.</text>
</comment>
<dbReference type="GO" id="GO:0005576">
    <property type="term" value="C:extracellular region"/>
    <property type="evidence" value="ECO:0007669"/>
    <property type="project" value="UniProtKB-SubCell"/>
</dbReference>
<dbReference type="Pfam" id="PF00700">
    <property type="entry name" value="Flagellin_C"/>
    <property type="match status" value="1"/>
</dbReference>
<evidence type="ECO:0000259" key="4">
    <source>
        <dbReference type="Pfam" id="PF00669"/>
    </source>
</evidence>
<dbReference type="Pfam" id="PF00669">
    <property type="entry name" value="Flagellin_N"/>
    <property type="match status" value="1"/>
</dbReference>
<evidence type="ECO:0000256" key="1">
    <source>
        <dbReference type="ARBA" id="ARBA00005709"/>
    </source>
</evidence>
<dbReference type="Gene3D" id="1.20.1330.10">
    <property type="entry name" value="f41 fragment of flagellin, N-terminal domain"/>
    <property type="match status" value="1"/>
</dbReference>
<keyword evidence="6" id="KW-0282">Flagellum</keyword>
<evidence type="ECO:0000313" key="7">
    <source>
        <dbReference type="Proteomes" id="UP000254939"/>
    </source>
</evidence>
<comment type="subcellular location">
    <subcellularLocation>
        <location evidence="3">Secreted</location>
    </subcellularLocation>
    <subcellularLocation>
        <location evidence="3">Bacterial flagellum</location>
    </subcellularLocation>
</comment>
<evidence type="ECO:0000256" key="2">
    <source>
        <dbReference type="ARBA" id="ARBA00023143"/>
    </source>
</evidence>
<sequence length="342" mass="36489">MTPGQSLPVAGLSRFPTQSQKMTYKITSSAQVNALAALRIINKDVATTQQQVSSGYRVETAADDATYWSFASVMRSDSSSLQNVHDALGVGASKVDTAYTSMESLIDQLGEIRKTLVTAQEAGVDKTKLNTTLTELKRQLQTTVQTTNFAGENWLLNRDTNLPISRSVIGGFVRGTSGEYQAQTIDFPADQTVMIDMTDANRGLLTKTVDANTLNSDGTTTARNYYLLDAGSTTPASGTEIALDANTTPAQLKDMMAVVDSILSKLTTTAAGLGTMSARISDRVSYTANMSDLIDKGVGALVDTDMDEASTLQKALQTQQQMGVQAISILNTAASKVLILLQ</sequence>
<dbReference type="SUPFAM" id="SSF64518">
    <property type="entry name" value="Phase 1 flagellin"/>
    <property type="match status" value="1"/>
</dbReference>
<keyword evidence="3" id="KW-0964">Secreted</keyword>
<name>A0A370KV70_9HYPH</name>
<gene>
    <name evidence="6" type="ORF">B5K06_03565</name>
</gene>
<feature type="domain" description="Flagellin N-terminal" evidence="4">
    <location>
        <begin position="28"/>
        <end position="156"/>
    </location>
</feature>
<reference evidence="6 7" key="1">
    <citation type="submission" date="2017-03" db="EMBL/GenBank/DDBJ databases">
        <title>Genome analysis of Rhizobial strains effectives or ineffectives for nitrogen fixation isolated from bean seeds.</title>
        <authorList>
            <person name="Peralta H."/>
            <person name="Aguilar-Vera A."/>
            <person name="Mora Y."/>
            <person name="Vargas-Lagunas C."/>
            <person name="Girard L."/>
            <person name="Mora J."/>
        </authorList>
    </citation>
    <scope>NUCLEOTIDE SEQUENCE [LARGE SCALE GENOMIC DNA]</scope>
    <source>
        <strain evidence="6 7">CCGM3</strain>
    </source>
</reference>
<dbReference type="AlphaFoldDB" id="A0A370KV70"/>